<dbReference type="Gene3D" id="3.90.1150.10">
    <property type="entry name" value="Aspartate Aminotransferase, domain 1"/>
    <property type="match status" value="1"/>
</dbReference>
<dbReference type="Pfam" id="PF00155">
    <property type="entry name" value="Aminotran_1_2"/>
    <property type="match status" value="1"/>
</dbReference>
<proteinExistence type="predicted"/>
<dbReference type="GO" id="GO:0030170">
    <property type="term" value="F:pyridoxal phosphate binding"/>
    <property type="evidence" value="ECO:0007669"/>
    <property type="project" value="InterPro"/>
</dbReference>
<dbReference type="InterPro" id="IPR015422">
    <property type="entry name" value="PyrdxlP-dep_Trfase_small"/>
</dbReference>
<evidence type="ECO:0000313" key="2">
    <source>
        <dbReference type="EMBL" id="KAF7998157.1"/>
    </source>
</evidence>
<dbReference type="Gene3D" id="3.40.640.10">
    <property type="entry name" value="Type I PLP-dependent aspartate aminotransferase-like (Major domain)"/>
    <property type="match status" value="1"/>
</dbReference>
<accession>A0A834Y5B8</accession>
<dbReference type="EMBL" id="JACMRX010000001">
    <property type="protein sequence ID" value="KAF7998157.1"/>
    <property type="molecule type" value="Genomic_DNA"/>
</dbReference>
<dbReference type="AlphaFoldDB" id="A0A834Y5B8"/>
<dbReference type="GO" id="GO:0047536">
    <property type="term" value="F:2-aminoadipate transaminase activity"/>
    <property type="evidence" value="ECO:0007669"/>
    <property type="project" value="TreeGrafter"/>
</dbReference>
<dbReference type="PANTHER" id="PTHR42858:SF1">
    <property type="entry name" value="LD15494P"/>
    <property type="match status" value="1"/>
</dbReference>
<name>A0A834Y5B8_APHGI</name>
<evidence type="ECO:0000313" key="3">
    <source>
        <dbReference type="Proteomes" id="UP000639338"/>
    </source>
</evidence>
<dbReference type="InterPro" id="IPR004839">
    <property type="entry name" value="Aminotransferase_I/II_large"/>
</dbReference>
<dbReference type="InterPro" id="IPR015421">
    <property type="entry name" value="PyrdxlP-dep_Trfase_major"/>
</dbReference>
<organism evidence="2 3">
    <name type="scientific">Aphidius gifuensis</name>
    <name type="common">Parasitoid wasp</name>
    <dbReference type="NCBI Taxonomy" id="684658"/>
    <lineage>
        <taxon>Eukaryota</taxon>
        <taxon>Metazoa</taxon>
        <taxon>Ecdysozoa</taxon>
        <taxon>Arthropoda</taxon>
        <taxon>Hexapoda</taxon>
        <taxon>Insecta</taxon>
        <taxon>Pterygota</taxon>
        <taxon>Neoptera</taxon>
        <taxon>Endopterygota</taxon>
        <taxon>Hymenoptera</taxon>
        <taxon>Apocrita</taxon>
        <taxon>Ichneumonoidea</taxon>
        <taxon>Braconidae</taxon>
        <taxon>Aphidiinae</taxon>
        <taxon>Aphidius</taxon>
    </lineage>
</organism>
<dbReference type="CDD" id="cd00609">
    <property type="entry name" value="AAT_like"/>
    <property type="match status" value="1"/>
</dbReference>
<reference evidence="2 3" key="1">
    <citation type="submission" date="2020-08" db="EMBL/GenBank/DDBJ databases">
        <title>Aphidius gifuensis genome sequencing and assembly.</title>
        <authorList>
            <person name="Du Z."/>
        </authorList>
    </citation>
    <scope>NUCLEOTIDE SEQUENCE [LARGE SCALE GENOMIC DNA]</scope>
    <source>
        <strain evidence="2">YNYX2018</strain>
        <tissue evidence="2">Adults</tissue>
    </source>
</reference>
<dbReference type="SUPFAM" id="SSF53383">
    <property type="entry name" value="PLP-dependent transferases"/>
    <property type="match status" value="1"/>
</dbReference>
<dbReference type="PANTHER" id="PTHR42858">
    <property type="entry name" value="AMINOTRANSFERASE"/>
    <property type="match status" value="1"/>
</dbReference>
<evidence type="ECO:0000259" key="1">
    <source>
        <dbReference type="Pfam" id="PF00155"/>
    </source>
</evidence>
<protein>
    <recommendedName>
        <fullName evidence="1">Aminotransferase class I/classII large domain-containing protein</fullName>
    </recommendedName>
</protein>
<sequence>MENRHRHLFDGNTILNVYNNDVINLSVGAPGPDLLKNCGEMMLKATQHRLEEEKNEGKYYLFQYGTTPGLWECRDELKNFLSRRYGDQVDDENLILTCGATHGVQLILNSIISPNGIIFVEQVTYMIALDAFKQFPLMKIIMVPMKNNYVDFEKFDEIINNELKKNNNYLITNDKIFWAMFYTIPTFHNPTGMTIPPESCKKIVDIARKYSIVVVCDDVYNLLSYNDDLPPHRLFYYDDKNDVDYKGGNVISNGSFSKILSPAIRLGWLECPPRISSILKQSGIMKSGGAVNHYVSGVIASLLHLKLQDEYVDLLIKTYQERLKIVCDILDRYLPRCCSYKKPDGGYFVWIQLHQECDAGKFVKWCQENYKVTAIPGSRFSLIDESKNYLRLSIAFHKSEVLKNATKKLCQGLLIYIRQSLVKN</sequence>
<gene>
    <name evidence="2" type="ORF">HCN44_009555</name>
</gene>
<keyword evidence="3" id="KW-1185">Reference proteome</keyword>
<dbReference type="OrthoDB" id="7042322at2759"/>
<comment type="caution">
    <text evidence="2">The sequence shown here is derived from an EMBL/GenBank/DDBJ whole genome shotgun (WGS) entry which is preliminary data.</text>
</comment>
<feature type="domain" description="Aminotransferase class I/classII large" evidence="1">
    <location>
        <begin position="21"/>
        <end position="409"/>
    </location>
</feature>
<dbReference type="InterPro" id="IPR015424">
    <property type="entry name" value="PyrdxlP-dep_Trfase"/>
</dbReference>
<dbReference type="Proteomes" id="UP000639338">
    <property type="component" value="Unassembled WGS sequence"/>
</dbReference>